<dbReference type="Gene3D" id="3.30.420.40">
    <property type="match status" value="2"/>
</dbReference>
<dbReference type="Proteomes" id="UP000789375">
    <property type="component" value="Unassembled WGS sequence"/>
</dbReference>
<evidence type="ECO:0000256" key="6">
    <source>
        <dbReference type="ARBA" id="ARBA00022777"/>
    </source>
</evidence>
<dbReference type="InterPro" id="IPR043129">
    <property type="entry name" value="ATPase_NBD"/>
</dbReference>
<comment type="caution">
    <text evidence="15">The sequence shown here is derived from an EMBL/GenBank/DDBJ whole genome shotgun (WGS) entry which is preliminary data.</text>
</comment>
<dbReference type="NCBIfam" id="NF000756">
    <property type="entry name" value="PRK00047.1"/>
    <property type="match status" value="1"/>
</dbReference>
<comment type="pathway">
    <text evidence="1">Polyol metabolism; glycerol degradation via glycerol kinase pathway; sn-glycerol 3-phosphate from glycerol: step 1/1.</text>
</comment>
<dbReference type="AlphaFoldDB" id="A0A9N8V2I1"/>
<evidence type="ECO:0000259" key="14">
    <source>
        <dbReference type="Pfam" id="PF02782"/>
    </source>
</evidence>
<dbReference type="GO" id="GO:0006071">
    <property type="term" value="P:glycerol metabolic process"/>
    <property type="evidence" value="ECO:0007669"/>
    <property type="project" value="UniProtKB-KW"/>
</dbReference>
<dbReference type="FunFam" id="3.30.420.40:FF:000085">
    <property type="entry name" value="Glycerol kinase 2"/>
    <property type="match status" value="1"/>
</dbReference>
<feature type="domain" description="Carbohydrate kinase FGGY C-terminal" evidence="14">
    <location>
        <begin position="267"/>
        <end position="456"/>
    </location>
</feature>
<comment type="catalytic activity">
    <reaction evidence="10">
        <text>glycerol + ATP = sn-glycerol 3-phosphate + ADP + H(+)</text>
        <dbReference type="Rhea" id="RHEA:21644"/>
        <dbReference type="ChEBI" id="CHEBI:15378"/>
        <dbReference type="ChEBI" id="CHEBI:17754"/>
        <dbReference type="ChEBI" id="CHEBI:30616"/>
        <dbReference type="ChEBI" id="CHEBI:57597"/>
        <dbReference type="ChEBI" id="CHEBI:456216"/>
        <dbReference type="EC" id="2.7.1.30"/>
    </reaction>
</comment>
<keyword evidence="4 12" id="KW-0808">Transferase</keyword>
<dbReference type="Pfam" id="PF00370">
    <property type="entry name" value="FGGY_N"/>
    <property type="match status" value="1"/>
</dbReference>
<dbReference type="SUPFAM" id="SSF53067">
    <property type="entry name" value="Actin-like ATPase domain"/>
    <property type="match status" value="2"/>
</dbReference>
<dbReference type="PIRSF" id="PIRSF000538">
    <property type="entry name" value="GlpK"/>
    <property type="match status" value="1"/>
</dbReference>
<dbReference type="GO" id="GO:0006641">
    <property type="term" value="P:triglyceride metabolic process"/>
    <property type="evidence" value="ECO:0007669"/>
    <property type="project" value="TreeGrafter"/>
</dbReference>
<evidence type="ECO:0000256" key="11">
    <source>
        <dbReference type="ARBA" id="ARBA00071571"/>
    </source>
</evidence>
<dbReference type="InterPro" id="IPR005999">
    <property type="entry name" value="Glycerol_kin"/>
</dbReference>
<dbReference type="InterPro" id="IPR000577">
    <property type="entry name" value="Carb_kinase_FGGY"/>
</dbReference>
<evidence type="ECO:0000313" key="15">
    <source>
        <dbReference type="EMBL" id="CAG8435859.1"/>
    </source>
</evidence>
<dbReference type="EC" id="2.7.1.30" evidence="3"/>
<evidence type="ECO:0000256" key="12">
    <source>
        <dbReference type="RuleBase" id="RU003733"/>
    </source>
</evidence>
<organism evidence="15 16">
    <name type="scientific">Funneliformis mosseae</name>
    <name type="common">Endomycorrhizal fungus</name>
    <name type="synonym">Glomus mosseae</name>
    <dbReference type="NCBI Taxonomy" id="27381"/>
    <lineage>
        <taxon>Eukaryota</taxon>
        <taxon>Fungi</taxon>
        <taxon>Fungi incertae sedis</taxon>
        <taxon>Mucoromycota</taxon>
        <taxon>Glomeromycotina</taxon>
        <taxon>Glomeromycetes</taxon>
        <taxon>Glomerales</taxon>
        <taxon>Glomeraceae</taxon>
        <taxon>Funneliformis</taxon>
    </lineage>
</organism>
<evidence type="ECO:0000256" key="4">
    <source>
        <dbReference type="ARBA" id="ARBA00022679"/>
    </source>
</evidence>
<dbReference type="NCBIfam" id="TIGR01311">
    <property type="entry name" value="glycerol_kin"/>
    <property type="match status" value="1"/>
</dbReference>
<evidence type="ECO:0000256" key="2">
    <source>
        <dbReference type="ARBA" id="ARBA00009156"/>
    </source>
</evidence>
<dbReference type="PROSITE" id="PS00445">
    <property type="entry name" value="FGGY_KINASES_2"/>
    <property type="match status" value="1"/>
</dbReference>
<evidence type="ECO:0000256" key="8">
    <source>
        <dbReference type="ARBA" id="ARBA00022840"/>
    </source>
</evidence>
<keyword evidence="7" id="KW-0319">Glycerol metabolism</keyword>
<dbReference type="GO" id="GO:0046167">
    <property type="term" value="P:glycerol-3-phosphate biosynthetic process"/>
    <property type="evidence" value="ECO:0007669"/>
    <property type="project" value="TreeGrafter"/>
</dbReference>
<dbReference type="CDD" id="cd07792">
    <property type="entry name" value="ASKHA_NBD_FGGY_GK1-3-like"/>
    <property type="match status" value="1"/>
</dbReference>
<keyword evidence="5" id="KW-0547">Nucleotide-binding</keyword>
<dbReference type="FunFam" id="3.30.420.40:FF:000177">
    <property type="entry name" value="Glycerol kinase"/>
    <property type="match status" value="1"/>
</dbReference>
<dbReference type="GO" id="GO:0005524">
    <property type="term" value="F:ATP binding"/>
    <property type="evidence" value="ECO:0007669"/>
    <property type="project" value="UniProtKB-KW"/>
</dbReference>
<dbReference type="PROSITE" id="PS00933">
    <property type="entry name" value="FGGY_KINASES_1"/>
    <property type="match status" value="1"/>
</dbReference>
<accession>A0A9N8V2I1</accession>
<evidence type="ECO:0000256" key="7">
    <source>
        <dbReference type="ARBA" id="ARBA00022798"/>
    </source>
</evidence>
<evidence type="ECO:0000313" key="16">
    <source>
        <dbReference type="Proteomes" id="UP000789375"/>
    </source>
</evidence>
<evidence type="ECO:0000256" key="9">
    <source>
        <dbReference type="ARBA" id="ARBA00043149"/>
    </source>
</evidence>
<reference evidence="15" key="1">
    <citation type="submission" date="2021-06" db="EMBL/GenBank/DDBJ databases">
        <authorList>
            <person name="Kallberg Y."/>
            <person name="Tangrot J."/>
            <person name="Rosling A."/>
        </authorList>
    </citation>
    <scope>NUCLEOTIDE SEQUENCE</scope>
    <source>
        <strain evidence="15">87-6 pot B 2015</strain>
    </source>
</reference>
<evidence type="ECO:0000256" key="1">
    <source>
        <dbReference type="ARBA" id="ARBA00005190"/>
    </source>
</evidence>
<keyword evidence="8" id="KW-0067">ATP-binding</keyword>
<evidence type="ECO:0000256" key="5">
    <source>
        <dbReference type="ARBA" id="ARBA00022741"/>
    </source>
</evidence>
<feature type="domain" description="Carbohydrate kinase FGGY N-terminal" evidence="13">
    <location>
        <begin position="5"/>
        <end position="257"/>
    </location>
</feature>
<name>A0A9N8V2I1_FUNMO</name>
<proteinExistence type="inferred from homology"/>
<dbReference type="GO" id="GO:0005739">
    <property type="term" value="C:mitochondrion"/>
    <property type="evidence" value="ECO:0007669"/>
    <property type="project" value="TreeGrafter"/>
</dbReference>
<dbReference type="InterPro" id="IPR042018">
    <property type="entry name" value="GK1-3_metazoan-type"/>
</dbReference>
<dbReference type="InterPro" id="IPR018484">
    <property type="entry name" value="FGGY_N"/>
</dbReference>
<sequence length="505" mass="55801">MPSFIGSIDQGTTSSRFLIFDSKGNLVTYHQVEFPQYYPNPGWIEHDPTDLLETVYKCIEEALKKFVKMGNAITDIKAIGITNQRETTLVWDKQTGKPLYNAIVWCDVRTHDLVHELTAKSELGVNALKEVCGLPISTYFSAVKLKWLLDNVPAVKEAHEKETILMGNVDTWLIYNLTGGIDGGMFLTDVTNASRTMLMDIKKLQWSEQSLKFFGIKKCALPQIYSSSEKYGDIKITDLAGIPIAGVLGDQQSALVGQKCFRRGEAKNTYGTGCFMLFNTGTDPVISKSGLLTTVGYKFGKEDTVYALEGSIAVAGSAIKWVRDNLCIINETHEINNLAASVKDTGGVYFVTAFSGLFAPYWRDDARGCIVGITQYTNKSHIARATLEAACFQTRAILDAMNNDSGHPLTSLKVDGGMTNSDICMQIQADILRINVDRPAMKETTALGAAMAAGLAVGIWKSLSELDEVNSKDRTTFFPKMSEEESEQKYKAWQKAVERSLDWVV</sequence>
<dbReference type="InterPro" id="IPR018483">
    <property type="entry name" value="Carb_kinase_FGGY_CS"/>
</dbReference>
<dbReference type="Pfam" id="PF02782">
    <property type="entry name" value="FGGY_C"/>
    <property type="match status" value="1"/>
</dbReference>
<dbReference type="PANTHER" id="PTHR10196:SF69">
    <property type="entry name" value="GLYCEROL KINASE"/>
    <property type="match status" value="1"/>
</dbReference>
<protein>
    <recommendedName>
        <fullName evidence="11">Probable glycerol kinase</fullName>
        <ecNumber evidence="3">2.7.1.30</ecNumber>
    </recommendedName>
    <alternativeName>
        <fullName evidence="9">ATP:glycerol 3-phosphotransferase</fullName>
    </alternativeName>
</protein>
<dbReference type="InterPro" id="IPR018485">
    <property type="entry name" value="FGGY_C"/>
</dbReference>
<keyword evidence="16" id="KW-1185">Reference proteome</keyword>
<dbReference type="PANTHER" id="PTHR10196">
    <property type="entry name" value="SUGAR KINASE"/>
    <property type="match status" value="1"/>
</dbReference>
<comment type="similarity">
    <text evidence="2 12">Belongs to the FGGY kinase family.</text>
</comment>
<evidence type="ECO:0000259" key="13">
    <source>
        <dbReference type="Pfam" id="PF00370"/>
    </source>
</evidence>
<keyword evidence="6 12" id="KW-0418">Kinase</keyword>
<dbReference type="EMBL" id="CAJVPP010000029">
    <property type="protein sequence ID" value="CAG8435859.1"/>
    <property type="molecule type" value="Genomic_DNA"/>
</dbReference>
<dbReference type="GO" id="GO:0004370">
    <property type="term" value="F:glycerol kinase activity"/>
    <property type="evidence" value="ECO:0007669"/>
    <property type="project" value="UniProtKB-EC"/>
</dbReference>
<evidence type="ECO:0000256" key="10">
    <source>
        <dbReference type="ARBA" id="ARBA00052101"/>
    </source>
</evidence>
<evidence type="ECO:0000256" key="3">
    <source>
        <dbReference type="ARBA" id="ARBA00012099"/>
    </source>
</evidence>
<gene>
    <name evidence="15" type="ORF">FMOSSE_LOCUS318</name>
</gene>